<dbReference type="PANTHER" id="PTHR11851">
    <property type="entry name" value="METALLOPROTEASE"/>
    <property type="match status" value="1"/>
</dbReference>
<dbReference type="SUPFAM" id="SSF63411">
    <property type="entry name" value="LuxS/MPP-like metallohydrolase"/>
    <property type="match status" value="2"/>
</dbReference>
<sequence>MALAFARLRRKLSTSSTFRARYLLLSAYPKPSEELTPDPRFLRHSSPEARLLDHSPFLRFPQVRVTTLPNGIRVATQSAPLSASHTASIGVWIDAGSRFEAPGTNGTAHFLEHMIFKGTRRRTARSLEEEIENMGGRLNAYTSREQTTFYADVQSKDVPVAIDVLADILQNSRFPDHAIRRERGVILREMEEVRGQMEEVIFDHLHSASFCGHPLGDTILGPEENIQAISRIDLQQYIYTHYTGPRMVVSAAGAVKHDEIVDMVSRLFRNFSRDPTTADQLVEANPAIFTGSEVRVENEDMPLVHLAIAFKGAAWADPNSIPLMVIQSLLGSWNKSISVGNCSGSQLARRASTDNLAESIMAFNTNYRDIGLFGIYSTATPDCVHDLSCLIMEEMRRLAYKVSETEVMRARNQLKSALLLHIDGSTAVAENNGRQMLTYRRVMPFLELFARIDAVDADTLKPTTEKSTAMFDKEKAQRVTDALNAARSAVEEGIVPGMLIFILLCGNGDCFLQAPTFTSATNALADSAVIIGRLHEQKNLNLGYDAAKALVHGGTTFETFG</sequence>
<dbReference type="Proteomes" id="UP000797356">
    <property type="component" value="Chromosome 6"/>
</dbReference>
<proteinExistence type="inferred from homology"/>
<evidence type="ECO:0000259" key="2">
    <source>
        <dbReference type="Pfam" id="PF00675"/>
    </source>
</evidence>
<dbReference type="InterPro" id="IPR011765">
    <property type="entry name" value="Pept_M16_N"/>
</dbReference>
<dbReference type="InterPro" id="IPR011249">
    <property type="entry name" value="Metalloenz_LuxS/M16"/>
</dbReference>
<feature type="domain" description="Peptidase M16 N-terminal" evidence="2">
    <location>
        <begin position="74"/>
        <end position="223"/>
    </location>
</feature>
<dbReference type="Gene3D" id="3.30.830.10">
    <property type="entry name" value="Metalloenzyme, LuxS/M16 peptidase-like"/>
    <property type="match status" value="2"/>
</dbReference>
<dbReference type="PROSITE" id="PS00143">
    <property type="entry name" value="INSULINASE"/>
    <property type="match status" value="1"/>
</dbReference>
<reference evidence="4" key="1">
    <citation type="journal article" date="2017" name="Gigascience">
        <title>The genome draft of coconut (Cocos nucifera).</title>
        <authorList>
            <person name="Xiao Y."/>
            <person name="Xu P."/>
            <person name="Fan H."/>
            <person name="Baudouin L."/>
            <person name="Xia W."/>
            <person name="Bocs S."/>
            <person name="Xu J."/>
            <person name="Li Q."/>
            <person name="Guo A."/>
            <person name="Zhou L."/>
            <person name="Li J."/>
            <person name="Wu Y."/>
            <person name="Ma Z."/>
            <person name="Armero A."/>
            <person name="Issali A.E."/>
            <person name="Liu N."/>
            <person name="Peng M."/>
            <person name="Yang Y."/>
        </authorList>
    </citation>
    <scope>NUCLEOTIDE SEQUENCE</scope>
    <source>
        <tissue evidence="4">Spear leaf of Hainan Tall coconut</tissue>
    </source>
</reference>
<dbReference type="OrthoDB" id="10251424at2759"/>
<accession>A0A8K0I9R8</accession>
<dbReference type="GO" id="GO:0004222">
    <property type="term" value="F:metalloendopeptidase activity"/>
    <property type="evidence" value="ECO:0007669"/>
    <property type="project" value="InterPro"/>
</dbReference>
<feature type="domain" description="Peptidase M16 C-terminal" evidence="3">
    <location>
        <begin position="229"/>
        <end position="414"/>
    </location>
</feature>
<comment type="similarity">
    <text evidence="1">Belongs to the peptidase M16 family.</text>
</comment>
<dbReference type="AlphaFoldDB" id="A0A8K0I9R8"/>
<dbReference type="GO" id="GO:0006508">
    <property type="term" value="P:proteolysis"/>
    <property type="evidence" value="ECO:0007669"/>
    <property type="project" value="InterPro"/>
</dbReference>
<gene>
    <name evidence="4" type="ORF">COCNU_06G001670</name>
</gene>
<comment type="caution">
    <text evidence="4">The sequence shown here is derived from an EMBL/GenBank/DDBJ whole genome shotgun (WGS) entry which is preliminary data.</text>
</comment>
<dbReference type="Pfam" id="PF05193">
    <property type="entry name" value="Peptidase_M16_C"/>
    <property type="match status" value="1"/>
</dbReference>
<reference evidence="4" key="2">
    <citation type="submission" date="2019-07" db="EMBL/GenBank/DDBJ databases">
        <authorList>
            <person name="Yang Y."/>
            <person name="Bocs S."/>
            <person name="Baudouin L."/>
        </authorList>
    </citation>
    <scope>NUCLEOTIDE SEQUENCE</scope>
    <source>
        <tissue evidence="4">Spear leaf of Hainan Tall coconut</tissue>
    </source>
</reference>
<keyword evidence="5" id="KW-1185">Reference proteome</keyword>
<dbReference type="GO" id="GO:0005739">
    <property type="term" value="C:mitochondrion"/>
    <property type="evidence" value="ECO:0007669"/>
    <property type="project" value="TreeGrafter"/>
</dbReference>
<dbReference type="PANTHER" id="PTHR11851:SF196">
    <property type="entry name" value="MITOCHONDRIAL-PROCESSING PEPTIDASE SUBUNIT BETA MITOCHONDRIAL"/>
    <property type="match status" value="1"/>
</dbReference>
<evidence type="ECO:0000259" key="3">
    <source>
        <dbReference type="Pfam" id="PF05193"/>
    </source>
</evidence>
<evidence type="ECO:0000256" key="1">
    <source>
        <dbReference type="RuleBase" id="RU004447"/>
    </source>
</evidence>
<evidence type="ECO:0000313" key="5">
    <source>
        <dbReference type="Proteomes" id="UP000797356"/>
    </source>
</evidence>
<dbReference type="GO" id="GO:0046872">
    <property type="term" value="F:metal ion binding"/>
    <property type="evidence" value="ECO:0007669"/>
    <property type="project" value="InterPro"/>
</dbReference>
<organism evidence="4 5">
    <name type="scientific">Cocos nucifera</name>
    <name type="common">Coconut palm</name>
    <dbReference type="NCBI Taxonomy" id="13894"/>
    <lineage>
        <taxon>Eukaryota</taxon>
        <taxon>Viridiplantae</taxon>
        <taxon>Streptophyta</taxon>
        <taxon>Embryophyta</taxon>
        <taxon>Tracheophyta</taxon>
        <taxon>Spermatophyta</taxon>
        <taxon>Magnoliopsida</taxon>
        <taxon>Liliopsida</taxon>
        <taxon>Arecaceae</taxon>
        <taxon>Arecoideae</taxon>
        <taxon>Cocoseae</taxon>
        <taxon>Attaleinae</taxon>
        <taxon>Cocos</taxon>
    </lineage>
</organism>
<dbReference type="InterPro" id="IPR001431">
    <property type="entry name" value="Pept_M16_Zn_BS"/>
</dbReference>
<dbReference type="InterPro" id="IPR007863">
    <property type="entry name" value="Peptidase_M16_C"/>
</dbReference>
<dbReference type="EMBL" id="CM017877">
    <property type="protein sequence ID" value="KAG1346338.1"/>
    <property type="molecule type" value="Genomic_DNA"/>
</dbReference>
<name>A0A8K0I9R8_COCNU</name>
<dbReference type="Pfam" id="PF00675">
    <property type="entry name" value="Peptidase_M16"/>
    <property type="match status" value="1"/>
</dbReference>
<evidence type="ECO:0000313" key="4">
    <source>
        <dbReference type="EMBL" id="KAG1346338.1"/>
    </source>
</evidence>
<protein>
    <submittedName>
        <fullName evidence="4">Putative mitochondrial-processing peptidase subunit beta, mitochondrial</fullName>
    </submittedName>
</protein>
<dbReference type="FunFam" id="3.30.830.10:FF:000008">
    <property type="entry name" value="Mitochondrial-processing peptidase subunit beta"/>
    <property type="match status" value="1"/>
</dbReference>
<dbReference type="InterPro" id="IPR050361">
    <property type="entry name" value="MPP/UQCRC_Complex"/>
</dbReference>